<gene>
    <name evidence="1" type="ORF">RSA3_12255</name>
</gene>
<dbReference type="PATRIC" id="fig|2033.7.peg.3257"/>
<dbReference type="Proteomes" id="UP000072189">
    <property type="component" value="Unassembled WGS sequence"/>
</dbReference>
<dbReference type="AlphaFoldDB" id="A0A147F5X5"/>
<name>A0A147F5X5_MICTE</name>
<evidence type="ECO:0000313" key="2">
    <source>
        <dbReference type="Proteomes" id="UP000072189"/>
    </source>
</evidence>
<dbReference type="RefSeq" id="WP_058614533.1">
    <property type="nucleotide sequence ID" value="NZ_LDRV01000080.1"/>
</dbReference>
<sequence>MTITNDTAVGQEADAALTSIRPVWADDAFTRLIEEPHECKKVRFAVRMDGIEVYQYADDKGGTFALVDEPRLQPGTLPDLDALSLDELGEIGSAIVRLTQYVALANGTATDVGALRMTDLLRIAALQRVTPAKLLIAVGRRAEVASA</sequence>
<accession>A0A147F5X5</accession>
<dbReference type="EMBL" id="LDRV01000080">
    <property type="protein sequence ID" value="KTS09906.1"/>
    <property type="molecule type" value="Genomic_DNA"/>
</dbReference>
<protein>
    <submittedName>
        <fullName evidence="1">Uncharacterized protein</fullName>
    </submittedName>
</protein>
<proteinExistence type="predicted"/>
<reference evidence="1 2" key="1">
    <citation type="journal article" date="2016" name="Front. Microbiol.">
        <title>Genomic Resource of Rice Seed Associated Bacteria.</title>
        <authorList>
            <person name="Midha S."/>
            <person name="Bansal K."/>
            <person name="Sharma S."/>
            <person name="Kumar N."/>
            <person name="Patil P.P."/>
            <person name="Chaudhry V."/>
            <person name="Patil P.B."/>
        </authorList>
    </citation>
    <scope>NUCLEOTIDE SEQUENCE [LARGE SCALE GENOMIC DNA]</scope>
    <source>
        <strain evidence="1 2">RSA3</strain>
    </source>
</reference>
<comment type="caution">
    <text evidence="1">The sequence shown here is derived from an EMBL/GenBank/DDBJ whole genome shotgun (WGS) entry which is preliminary data.</text>
</comment>
<evidence type="ECO:0000313" key="1">
    <source>
        <dbReference type="EMBL" id="KTS09906.1"/>
    </source>
</evidence>
<organism evidence="1 2">
    <name type="scientific">Microbacterium testaceum</name>
    <name type="common">Aureobacterium testaceum</name>
    <name type="synonym">Brevibacterium testaceum</name>
    <dbReference type="NCBI Taxonomy" id="2033"/>
    <lineage>
        <taxon>Bacteria</taxon>
        <taxon>Bacillati</taxon>
        <taxon>Actinomycetota</taxon>
        <taxon>Actinomycetes</taxon>
        <taxon>Micrococcales</taxon>
        <taxon>Microbacteriaceae</taxon>
        <taxon>Microbacterium</taxon>
    </lineage>
</organism>